<evidence type="ECO:0000313" key="1">
    <source>
        <dbReference type="EMBL" id="MFC7153595.1"/>
    </source>
</evidence>
<dbReference type="InterPro" id="IPR016181">
    <property type="entry name" value="Acyl_CoA_acyltransferase"/>
</dbReference>
<dbReference type="Gene3D" id="3.40.630.30">
    <property type="match status" value="1"/>
</dbReference>
<dbReference type="SUPFAM" id="SSF52540">
    <property type="entry name" value="P-loop containing nucleoside triphosphate hydrolases"/>
    <property type="match status" value="1"/>
</dbReference>
<comment type="caution">
    <text evidence="1">The sequence shown here is derived from an EMBL/GenBank/DDBJ whole genome shotgun (WGS) entry which is preliminary data.</text>
</comment>
<dbReference type="Gene3D" id="3.40.50.300">
    <property type="entry name" value="P-loop containing nucleotide triphosphate hydrolases"/>
    <property type="match status" value="1"/>
</dbReference>
<dbReference type="EMBL" id="JBHTAI010000038">
    <property type="protein sequence ID" value="MFC7153595.1"/>
    <property type="molecule type" value="Genomic_DNA"/>
</dbReference>
<dbReference type="PRINTS" id="PR00364">
    <property type="entry name" value="DISEASERSIST"/>
</dbReference>
<evidence type="ECO:0000313" key="2">
    <source>
        <dbReference type="Proteomes" id="UP001596378"/>
    </source>
</evidence>
<dbReference type="RefSeq" id="WP_378107730.1">
    <property type="nucleotide sequence ID" value="NZ_JBHSUP010000026.1"/>
</dbReference>
<protein>
    <submittedName>
        <fullName evidence="1">Bacterio-opsin activator</fullName>
    </submittedName>
</protein>
<dbReference type="InterPro" id="IPR027417">
    <property type="entry name" value="P-loop_NTPase"/>
</dbReference>
<accession>A0ABW2FS70</accession>
<keyword evidence="2" id="KW-1185">Reference proteome</keyword>
<gene>
    <name evidence="1" type="ORF">ACFQMJ_34140</name>
</gene>
<sequence length="681" mass="76820">MERELIRLEDWLADPSAETRLFSISGIGGIGKSTLLAEMARRCRASSVLTLWLDGQSELASSGALLTGLEAGLSNEYGRSRKPDSPLLPYIADELSKQRTVLLLDNGERLDRLESWLLSSFLTRLRSVGVLIAIASRGGLPPKWHANPDWGSRIETFPLRLFTREQSLAYLSESGLETELQQEVARKTDGHPLMLALTVDLLRTRERDAFAPTRDIPAILSGDWLREAASPALHRALTALSLLPSADQSTLSQLLDEPLDAAAYYELGRLSFIRGASQGLSLHHVVSRLLREDFSRRDSERFRTLRHKAFGLMADRFHDADRRTQTQIAAHVLDLYRENLPFAHAYADFSAPLRPDEPSRYREEDLPFLHRFLADSLTRSDWHSELVRAEDCHAVLDEIARRSPEGICVVRRDDGTPIGFCAGFRLHAANAPYLERYAPAFLPMLGDEGVRLSQAAPEAADSLCILLAAVDTDQSLYRPEELGALLMQQWLIHMTGGWRGIMMSADPQLNSLLHLLGFQKKERIRTDAAAEADLVLWELDFRHTTFEQWVQLVLRQTDPNRAARSKANPRDVAKLDADDVKSLLRHWLDPDELRQLPVLRRLGLSEVEVQAGIRSILNAETPPFPLTPLEQRILRESLRGALNKNQLAEVFHMSRTTFYRHSRQAMNHLAQALNGRILDQL</sequence>
<dbReference type="Proteomes" id="UP001596378">
    <property type="component" value="Unassembled WGS sequence"/>
</dbReference>
<reference evidence="2" key="1">
    <citation type="journal article" date="2019" name="Int. J. Syst. Evol. Microbiol.">
        <title>The Global Catalogue of Microorganisms (GCM) 10K type strain sequencing project: providing services to taxonomists for standard genome sequencing and annotation.</title>
        <authorList>
            <consortium name="The Broad Institute Genomics Platform"/>
            <consortium name="The Broad Institute Genome Sequencing Center for Infectious Disease"/>
            <person name="Wu L."/>
            <person name="Ma J."/>
        </authorList>
    </citation>
    <scope>NUCLEOTIDE SEQUENCE [LARGE SCALE GENOMIC DNA]</scope>
    <source>
        <strain evidence="2">KCTC 12907</strain>
    </source>
</reference>
<organism evidence="1 2">
    <name type="scientific">Cohnella cellulosilytica</name>
    <dbReference type="NCBI Taxonomy" id="986710"/>
    <lineage>
        <taxon>Bacteria</taxon>
        <taxon>Bacillati</taxon>
        <taxon>Bacillota</taxon>
        <taxon>Bacilli</taxon>
        <taxon>Bacillales</taxon>
        <taxon>Paenibacillaceae</taxon>
        <taxon>Cohnella</taxon>
    </lineage>
</organism>
<proteinExistence type="predicted"/>
<name>A0ABW2FS70_9BACL</name>
<dbReference type="SUPFAM" id="SSF55729">
    <property type="entry name" value="Acyl-CoA N-acyltransferases (Nat)"/>
    <property type="match status" value="1"/>
</dbReference>